<dbReference type="PANTHER" id="PTHR23272">
    <property type="entry name" value="BED FINGER-RELATED"/>
    <property type="match status" value="1"/>
</dbReference>
<name>A0AAP0RUC0_LIQFO</name>
<dbReference type="SUPFAM" id="SSF53098">
    <property type="entry name" value="Ribonuclease H-like"/>
    <property type="match status" value="1"/>
</dbReference>
<sequence>MLAAALEFKDVFPRYKERDPGYHYLPTSEDWEKAENVCQFLEVFNEVTNIISGSEYPTSNLFLTEIWRVKEVLNEKKVDERPYIREMTKQMAEKFDKYWGECNLLMAIGAVLDPRYKMKLVEYAFSEIYPEQEAARNINIVRVALYEIFEEYIANQTISNNVVPTTAQDARQCGSSTSGDTSTLVRSVVSGRSRFESFVKRTENIQPLKSDLDVYLEEGVYICGGDAEESFDALDWWKSNGLKFRILSKMAADILSIPITTVASESAFSAGGRVIDPYRASLATETVQVLMCGEDWARNLRGIKKTHKLEVGSWNTSVGWELGPFSESGGAGGQVAVQAVVCG</sequence>
<dbReference type="GO" id="GO:0046983">
    <property type="term" value="F:protein dimerization activity"/>
    <property type="evidence" value="ECO:0007669"/>
    <property type="project" value="InterPro"/>
</dbReference>
<dbReference type="Proteomes" id="UP001415857">
    <property type="component" value="Unassembled WGS sequence"/>
</dbReference>
<dbReference type="Pfam" id="PF05699">
    <property type="entry name" value="Dimer_Tnp_hAT"/>
    <property type="match status" value="1"/>
</dbReference>
<feature type="domain" description="hAT-like transposase RNase-H fold" evidence="2">
    <location>
        <begin position="52"/>
        <end position="152"/>
    </location>
</feature>
<organism evidence="3 4">
    <name type="scientific">Liquidambar formosana</name>
    <name type="common">Formosan gum</name>
    <dbReference type="NCBI Taxonomy" id="63359"/>
    <lineage>
        <taxon>Eukaryota</taxon>
        <taxon>Viridiplantae</taxon>
        <taxon>Streptophyta</taxon>
        <taxon>Embryophyta</taxon>
        <taxon>Tracheophyta</taxon>
        <taxon>Spermatophyta</taxon>
        <taxon>Magnoliopsida</taxon>
        <taxon>eudicotyledons</taxon>
        <taxon>Gunneridae</taxon>
        <taxon>Pentapetalae</taxon>
        <taxon>Saxifragales</taxon>
        <taxon>Altingiaceae</taxon>
        <taxon>Liquidambar</taxon>
    </lineage>
</organism>
<evidence type="ECO:0000259" key="1">
    <source>
        <dbReference type="Pfam" id="PF05699"/>
    </source>
</evidence>
<evidence type="ECO:0000313" key="4">
    <source>
        <dbReference type="Proteomes" id="UP001415857"/>
    </source>
</evidence>
<dbReference type="Pfam" id="PF14372">
    <property type="entry name" value="hAT-like_RNase-H"/>
    <property type="match status" value="1"/>
</dbReference>
<dbReference type="InterPro" id="IPR008906">
    <property type="entry name" value="HATC_C_dom"/>
</dbReference>
<dbReference type="GO" id="GO:0003677">
    <property type="term" value="F:DNA binding"/>
    <property type="evidence" value="ECO:0007669"/>
    <property type="project" value="InterPro"/>
</dbReference>
<reference evidence="3 4" key="1">
    <citation type="journal article" date="2024" name="Plant J.">
        <title>Genome sequences and population genomics reveal climatic adaptation and genomic divergence between two closely related sweetgum species.</title>
        <authorList>
            <person name="Xu W.Q."/>
            <person name="Ren C.Q."/>
            <person name="Zhang X.Y."/>
            <person name="Comes H.P."/>
            <person name="Liu X.H."/>
            <person name="Li Y.G."/>
            <person name="Kettle C.J."/>
            <person name="Jalonen R."/>
            <person name="Gaisberger H."/>
            <person name="Ma Y.Z."/>
            <person name="Qiu Y.X."/>
        </authorList>
    </citation>
    <scope>NUCLEOTIDE SEQUENCE [LARGE SCALE GENOMIC DNA]</scope>
    <source>
        <strain evidence="3">Hangzhou</strain>
    </source>
</reference>
<keyword evidence="4" id="KW-1185">Reference proteome</keyword>
<accession>A0AAP0RUC0</accession>
<feature type="domain" description="HAT C-terminal dimerisation" evidence="1">
    <location>
        <begin position="212"/>
        <end position="296"/>
    </location>
</feature>
<dbReference type="EMBL" id="JBBPBK010000005">
    <property type="protein sequence ID" value="KAK9284383.1"/>
    <property type="molecule type" value="Genomic_DNA"/>
</dbReference>
<evidence type="ECO:0000259" key="2">
    <source>
        <dbReference type="Pfam" id="PF14372"/>
    </source>
</evidence>
<dbReference type="PANTHER" id="PTHR23272:SF182">
    <property type="entry name" value="OS09G0381850 PROTEIN"/>
    <property type="match status" value="1"/>
</dbReference>
<dbReference type="AlphaFoldDB" id="A0AAP0RUC0"/>
<dbReference type="InterPro" id="IPR012337">
    <property type="entry name" value="RNaseH-like_sf"/>
</dbReference>
<dbReference type="InterPro" id="IPR025525">
    <property type="entry name" value="hAT-like_transposase_RNase-H"/>
</dbReference>
<evidence type="ECO:0008006" key="5">
    <source>
        <dbReference type="Google" id="ProtNLM"/>
    </source>
</evidence>
<evidence type="ECO:0000313" key="3">
    <source>
        <dbReference type="EMBL" id="KAK9284383.1"/>
    </source>
</evidence>
<protein>
    <recommendedName>
        <fullName evidence="5">Zinc finger BED domain-containing protein RICESLEEPER 2-like</fullName>
    </recommendedName>
</protein>
<comment type="caution">
    <text evidence="3">The sequence shown here is derived from an EMBL/GenBank/DDBJ whole genome shotgun (WGS) entry which is preliminary data.</text>
</comment>
<proteinExistence type="predicted"/>
<gene>
    <name evidence="3" type="ORF">L1049_023554</name>
</gene>